<gene>
    <name evidence="3" type="ORF">KZ820_08195</name>
</gene>
<dbReference type="PANTHER" id="PTHR43784">
    <property type="entry name" value="GDSL-LIKE LIPASE/ACYLHYDROLASE, PUTATIVE (AFU_ORTHOLOGUE AFUA_2G00820)-RELATED"/>
    <property type="match status" value="1"/>
</dbReference>
<evidence type="ECO:0000313" key="4">
    <source>
        <dbReference type="Proteomes" id="UP000759103"/>
    </source>
</evidence>
<accession>A0ABS7BM80</accession>
<evidence type="ECO:0000256" key="1">
    <source>
        <dbReference type="SAM" id="SignalP"/>
    </source>
</evidence>
<dbReference type="Pfam" id="PF13472">
    <property type="entry name" value="Lipase_GDSL_2"/>
    <property type="match status" value="1"/>
</dbReference>
<dbReference type="EMBL" id="JAHXZN010000002">
    <property type="protein sequence ID" value="MBW6530715.1"/>
    <property type="molecule type" value="Genomic_DNA"/>
</dbReference>
<dbReference type="SUPFAM" id="SSF52266">
    <property type="entry name" value="SGNH hydrolase"/>
    <property type="match status" value="1"/>
</dbReference>
<name>A0ABS7BM80_9SPHN</name>
<reference evidence="3 4" key="1">
    <citation type="submission" date="2021-07" db="EMBL/GenBank/DDBJ databases">
        <title>Sphingomonas sp.</title>
        <authorList>
            <person name="Feng G."/>
            <person name="Li J."/>
            <person name="Pan M."/>
        </authorList>
    </citation>
    <scope>NUCLEOTIDE SEQUENCE [LARGE SCALE GENOMIC DNA]</scope>
    <source>
        <strain evidence="3 4">RRHST34</strain>
    </source>
</reference>
<dbReference type="Proteomes" id="UP000759103">
    <property type="component" value="Unassembled WGS sequence"/>
</dbReference>
<evidence type="ECO:0000259" key="2">
    <source>
        <dbReference type="Pfam" id="PF13472"/>
    </source>
</evidence>
<dbReference type="InterPro" id="IPR036514">
    <property type="entry name" value="SGNH_hydro_sf"/>
</dbReference>
<feature type="chain" id="PRO_5045089780" evidence="1">
    <location>
        <begin position="39"/>
        <end position="423"/>
    </location>
</feature>
<comment type="caution">
    <text evidence="3">The sequence shown here is derived from an EMBL/GenBank/DDBJ whole genome shotgun (WGS) entry which is preliminary data.</text>
</comment>
<feature type="signal peptide" evidence="1">
    <location>
        <begin position="1"/>
        <end position="38"/>
    </location>
</feature>
<proteinExistence type="predicted"/>
<protein>
    <submittedName>
        <fullName evidence="3">SGNH/GDSL hydrolase family protein</fullName>
    </submittedName>
</protein>
<keyword evidence="1" id="KW-0732">Signal</keyword>
<dbReference type="InterPro" id="IPR013830">
    <property type="entry name" value="SGNH_hydro"/>
</dbReference>
<dbReference type="PANTHER" id="PTHR43784:SF2">
    <property type="entry name" value="GDSL-LIKE LIPASE_ACYLHYDROLASE, PUTATIVE (AFU_ORTHOLOGUE AFUA_2G00820)-RELATED"/>
    <property type="match status" value="1"/>
</dbReference>
<feature type="domain" description="SGNH hydrolase-type esterase" evidence="2">
    <location>
        <begin position="219"/>
        <end position="411"/>
    </location>
</feature>
<dbReference type="InterPro" id="IPR053140">
    <property type="entry name" value="GDSL_Rv0518-like"/>
</dbReference>
<evidence type="ECO:0000313" key="3">
    <source>
        <dbReference type="EMBL" id="MBW6530715.1"/>
    </source>
</evidence>
<dbReference type="GO" id="GO:0016787">
    <property type="term" value="F:hydrolase activity"/>
    <property type="evidence" value="ECO:0007669"/>
    <property type="project" value="UniProtKB-KW"/>
</dbReference>
<sequence length="423" mass="44201">MEGRGPLPVADRRHLCPPQRAAALALTVALLAAAPAVAAPRACTWQAAWSSSQLSPATDAQLEPGALRDATLRQIVRPSLAGQRVRVRFSNAFGRAPLAIDAATVALAAAPVGGALRPASVRPLRFAGRAAVTVPAGAEWVSDAVDMPLQAFDDLAVSLHLPVEPDGQTAHPGSRATSYLTHGDRAAAVELPGARAVDRWYLLAGVEVERCAAPGGVVALGDSITDGYGVKSNSYTRWTDVLARRLGGRAAVLNAGIGGNRVLLDGVGPSALARLDRDVFGQAGVRHLILFEGVNDIGVLTRDAPASPDQHRALVEGVTGAFAQIVARAHAHGIMVHAATILPFAGSAYYHPGAESEADRQAINAWLRVPGHVDGVIDLDKLLRDPARPTYLATRYDSGDGLHPNAAGYRLIGQSIPLASLRR</sequence>
<dbReference type="CDD" id="cd01830">
    <property type="entry name" value="XynE_like"/>
    <property type="match status" value="1"/>
</dbReference>
<keyword evidence="3" id="KW-0378">Hydrolase</keyword>
<keyword evidence="4" id="KW-1185">Reference proteome</keyword>
<organism evidence="3 4">
    <name type="scientific">Sphingomonas citri</name>
    <dbReference type="NCBI Taxonomy" id="2862499"/>
    <lineage>
        <taxon>Bacteria</taxon>
        <taxon>Pseudomonadati</taxon>
        <taxon>Pseudomonadota</taxon>
        <taxon>Alphaproteobacteria</taxon>
        <taxon>Sphingomonadales</taxon>
        <taxon>Sphingomonadaceae</taxon>
        <taxon>Sphingomonas</taxon>
    </lineage>
</organism>
<dbReference type="Gene3D" id="3.40.50.1110">
    <property type="entry name" value="SGNH hydrolase"/>
    <property type="match status" value="1"/>
</dbReference>